<dbReference type="EMBL" id="BQXS01010826">
    <property type="protein sequence ID" value="GKT34530.1"/>
    <property type="molecule type" value="Genomic_DNA"/>
</dbReference>
<feature type="region of interest" description="Disordered" evidence="1">
    <location>
        <begin position="1037"/>
        <end position="1092"/>
    </location>
</feature>
<feature type="non-terminal residue" evidence="2">
    <location>
        <position position="1364"/>
    </location>
</feature>
<name>A0ABQ5KPW6_9EUKA</name>
<evidence type="ECO:0000256" key="1">
    <source>
        <dbReference type="SAM" id="MobiDB-lite"/>
    </source>
</evidence>
<feature type="compositionally biased region" description="Polar residues" evidence="1">
    <location>
        <begin position="1153"/>
        <end position="1173"/>
    </location>
</feature>
<evidence type="ECO:0000313" key="2">
    <source>
        <dbReference type="EMBL" id="GKT34530.1"/>
    </source>
</evidence>
<feature type="region of interest" description="Disordered" evidence="1">
    <location>
        <begin position="540"/>
        <end position="565"/>
    </location>
</feature>
<feature type="region of interest" description="Disordered" evidence="1">
    <location>
        <begin position="171"/>
        <end position="196"/>
    </location>
</feature>
<dbReference type="Proteomes" id="UP001057375">
    <property type="component" value="Unassembled WGS sequence"/>
</dbReference>
<proteinExistence type="predicted"/>
<feature type="region of interest" description="Disordered" evidence="1">
    <location>
        <begin position="1136"/>
        <end position="1173"/>
    </location>
</feature>
<reference evidence="2" key="1">
    <citation type="submission" date="2022-03" db="EMBL/GenBank/DDBJ databases">
        <title>Draft genome sequence of Aduncisulcus paluster, a free-living microaerophilic Fornicata.</title>
        <authorList>
            <person name="Yuyama I."/>
            <person name="Kume K."/>
            <person name="Tamura T."/>
            <person name="Inagaki Y."/>
            <person name="Hashimoto T."/>
        </authorList>
    </citation>
    <scope>NUCLEOTIDE SEQUENCE</scope>
    <source>
        <strain evidence="2">NY0171</strain>
    </source>
</reference>
<comment type="caution">
    <text evidence="2">The sequence shown here is derived from an EMBL/GenBank/DDBJ whole genome shotgun (WGS) entry which is preliminary data.</text>
</comment>
<feature type="compositionally biased region" description="Low complexity" evidence="1">
    <location>
        <begin position="551"/>
        <end position="565"/>
    </location>
</feature>
<evidence type="ECO:0000313" key="3">
    <source>
        <dbReference type="Proteomes" id="UP001057375"/>
    </source>
</evidence>
<accession>A0ABQ5KPW6</accession>
<gene>
    <name evidence="2" type="ORF">ADUPG1_007870</name>
</gene>
<keyword evidence="3" id="KW-1185">Reference proteome</keyword>
<sequence>MLIPTLTKRDMIRTKRRININKKEILSFEGVFALYSAFKFSFTKFKLPEDMSPVDSLFHDLRKYYPLYFCDKSLSKQASKQSSISSKITNSTILSTKIPILPWKERLKMIEKQKSTMEQNRDVFEWCVEQIMKQKAIIEAKKQHIREQHRKERRKMWFEFDKQSEELKSKVDSSEIVPCEETKKDEEEEGDYSSVPPSIGTKSSYSLLHFPVFRHSHSHTLLGTPTRDIPFSFCELSALSLPFRADMIADNPLSRRLLYDSHRSIMKSPFSYPLSSSFLPSAIHPSSTPIPSDYFSNVTSNPHFFQFRTIQPKVDKSSGCVYLADPEGFLASETLLDARHEPIPASSMAPLGEFRRELECEAQKAKALLALTETRALPIYKRASTCVMNEGSSVKFMEKVLDFCSKNTILSDTSPKSRRGLWPLKMLDNSFTRVQNDVKQKPKEKNCIIVLLWAANKKNLYLLDYSPISQVEWKTHSHKHLKKKTITYIDEPVIIGDVSAWKCQDQIHTHDEDISHKKDDKNETDESFIKDLKLDTSHHSLTHKTSRIKGQSSINNPYMSSSSSPFQSSITFEGISGQTIQHHSYTYHPPLTQKELDEETAILEEKVKKQTQSSHHPKIAQSFSPSLGMAPILKLESHETSHSHPSGDISPSPLLIKASTSIFNNNTGNIDGNNISSYNIDIIDKTFNRREHSSSTRHQMPSPKIMDTKPHFLTIDSKSILCKHLPKHYYPYLSKIPFDLFRFPPISVSRAKREILGLRKCPADVFSKIKQSQERPDEVSHFVDINDLKSSLHELSTHFFHATSPWSFIISILPLIHSVRILYYLRQLVDYAELKQDNQTSPTSLNFKSLRRECRAQGIRWSCGFSSICSLVCALQLVDYAELKQDNQTSPTSLNFKSLRRECRAQGIRWSCGFSSICSLVCALYEIALDIFPLNGLLLSHYSVFLFSFKPERALFYLRKTAEVKMKLPIDLRTTIYSVHELHKLSQIRSDAIGVKQGKNLRRIKHLVTSGVSQLKNLWGIFVHSSQASNEVYQLSHGSDAEAKSQHFHPVSPCPHVSNSIRDMKGKRRETGSDSKRNQHSSMSSSKGDDEDILRSQHITPFSDPITQTPITIAQSTLSPVQSVGILSLTTHYPSHQISSPCRTSDHHEGSQKIISDKSTISQPFQKSPSRSVTEFGTMVKPTPISSLSSVSPSLKEGFMMPQMPLLQSIPNTQKRTTESEDLVRNVDIIDNFEEIYDRTTAERNRITFKKATKSTPLKQPFLSASLRHSKGPQQSPRVHISGTFEVLSMSESGHRSAPYEIIASRPVHSTSSSSSETPDLISIILSSSNESKHRHNPKNSHYPVVLGSTRKTRGTVVLIRSDV</sequence>
<protein>
    <submittedName>
        <fullName evidence="2">Uncharacterized protein</fullName>
    </submittedName>
</protein>
<organism evidence="2 3">
    <name type="scientific">Aduncisulcus paluster</name>
    <dbReference type="NCBI Taxonomy" id="2918883"/>
    <lineage>
        <taxon>Eukaryota</taxon>
        <taxon>Metamonada</taxon>
        <taxon>Carpediemonas-like organisms</taxon>
        <taxon>Aduncisulcus</taxon>
    </lineage>
</organism>